<gene>
    <name evidence="2" type="ORF">GCM10025865_15230</name>
</gene>
<keyword evidence="1" id="KW-0812">Transmembrane</keyword>
<protein>
    <recommendedName>
        <fullName evidence="4">Amino acid adenylation protein</fullName>
    </recommendedName>
</protein>
<evidence type="ECO:0008006" key="4">
    <source>
        <dbReference type="Google" id="ProtNLM"/>
    </source>
</evidence>
<dbReference type="EMBL" id="AP027729">
    <property type="protein sequence ID" value="BDZ42224.1"/>
    <property type="molecule type" value="Genomic_DNA"/>
</dbReference>
<sequence length="225" mass="24049">MARGTLEVLRLTAPIVTGYVAVGVLVALQQLVEESWWAAALLSGVVMLAAGVVAALLTSAVKWLLVGRIEAGDHPLWSSFVWRNELQDTFVEMVAAPWFAEQAYGTPLLSAWLRTLGAKVGRGVWCETYWLPEADLVTVADGASVGRGCVVQTHLFHDRVMSLDTVEIGAGASMGPHGVVLPAARLEPGSRVGPASLVMRGEVVPAGTTWRGNPISPWDETVARR</sequence>
<proteinExistence type="predicted"/>
<evidence type="ECO:0000313" key="2">
    <source>
        <dbReference type="EMBL" id="BDZ42224.1"/>
    </source>
</evidence>
<feature type="transmembrane region" description="Helical" evidence="1">
    <location>
        <begin position="37"/>
        <end position="58"/>
    </location>
</feature>
<keyword evidence="1" id="KW-0472">Membrane</keyword>
<dbReference type="Proteomes" id="UP001321475">
    <property type="component" value="Chromosome"/>
</dbReference>
<dbReference type="Gene3D" id="2.160.10.10">
    <property type="entry name" value="Hexapeptide repeat proteins"/>
    <property type="match status" value="1"/>
</dbReference>
<evidence type="ECO:0000313" key="3">
    <source>
        <dbReference type="Proteomes" id="UP001321475"/>
    </source>
</evidence>
<dbReference type="InterPro" id="IPR011004">
    <property type="entry name" value="Trimer_LpxA-like_sf"/>
</dbReference>
<keyword evidence="1" id="KW-1133">Transmembrane helix</keyword>
<feature type="transmembrane region" description="Helical" evidence="1">
    <location>
        <begin position="12"/>
        <end position="31"/>
    </location>
</feature>
<reference evidence="3" key="1">
    <citation type="journal article" date="2019" name="Int. J. Syst. Evol. Microbiol.">
        <title>The Global Catalogue of Microorganisms (GCM) 10K type strain sequencing project: providing services to taxonomists for standard genome sequencing and annotation.</title>
        <authorList>
            <consortium name="The Broad Institute Genomics Platform"/>
            <consortium name="The Broad Institute Genome Sequencing Center for Infectious Disease"/>
            <person name="Wu L."/>
            <person name="Ma J."/>
        </authorList>
    </citation>
    <scope>NUCLEOTIDE SEQUENCE [LARGE SCALE GENOMIC DNA]</scope>
    <source>
        <strain evidence="3">NBRC 108565</strain>
    </source>
</reference>
<name>A0ABN6XBK2_9CELL</name>
<dbReference type="SUPFAM" id="SSF51161">
    <property type="entry name" value="Trimeric LpxA-like enzymes"/>
    <property type="match status" value="1"/>
</dbReference>
<keyword evidence="3" id="KW-1185">Reference proteome</keyword>
<accession>A0ABN6XBK2</accession>
<evidence type="ECO:0000256" key="1">
    <source>
        <dbReference type="SAM" id="Phobius"/>
    </source>
</evidence>
<organism evidence="2 3">
    <name type="scientific">Paraoerskovia sediminicola</name>
    <dbReference type="NCBI Taxonomy" id="1138587"/>
    <lineage>
        <taxon>Bacteria</taxon>
        <taxon>Bacillati</taxon>
        <taxon>Actinomycetota</taxon>
        <taxon>Actinomycetes</taxon>
        <taxon>Micrococcales</taxon>
        <taxon>Cellulomonadaceae</taxon>
        <taxon>Paraoerskovia</taxon>
    </lineage>
</organism>